<evidence type="ECO:0000256" key="3">
    <source>
        <dbReference type="ARBA" id="ARBA00023004"/>
    </source>
</evidence>
<name>A0AAV8U3U7_9ROSI</name>
<dbReference type="EMBL" id="JAIWQS010000002">
    <property type="protein sequence ID" value="KAJ8772909.1"/>
    <property type="molecule type" value="Genomic_DNA"/>
</dbReference>
<protein>
    <submittedName>
        <fullName evidence="7">Uncharacterized protein</fullName>
    </submittedName>
</protein>
<dbReference type="PRINTS" id="PR00463">
    <property type="entry name" value="EP450I"/>
</dbReference>
<keyword evidence="3 4" id="KW-0408">Iron</keyword>
<comment type="caution">
    <text evidence="7">The sequence shown here is derived from an EMBL/GenBank/DDBJ whole genome shotgun (WGS) entry which is preliminary data.</text>
</comment>
<feature type="transmembrane region" description="Helical" evidence="6">
    <location>
        <begin position="12"/>
        <end position="35"/>
    </location>
</feature>
<keyword evidence="4 5" id="KW-0349">Heme</keyword>
<dbReference type="Gene3D" id="1.10.630.10">
    <property type="entry name" value="Cytochrome P450"/>
    <property type="match status" value="1"/>
</dbReference>
<dbReference type="Pfam" id="PF00067">
    <property type="entry name" value="p450"/>
    <property type="match status" value="1"/>
</dbReference>
<dbReference type="PRINTS" id="PR00385">
    <property type="entry name" value="P450"/>
</dbReference>
<dbReference type="CDD" id="cd11072">
    <property type="entry name" value="CYP71-like"/>
    <property type="match status" value="1"/>
</dbReference>
<dbReference type="Proteomes" id="UP001159364">
    <property type="component" value="Linkage Group LG02"/>
</dbReference>
<reference evidence="7 8" key="1">
    <citation type="submission" date="2021-09" db="EMBL/GenBank/DDBJ databases">
        <title>Genomic insights and catalytic innovation underlie evolution of tropane alkaloids biosynthesis.</title>
        <authorList>
            <person name="Wang Y.-J."/>
            <person name="Tian T."/>
            <person name="Huang J.-P."/>
            <person name="Huang S.-X."/>
        </authorList>
    </citation>
    <scope>NUCLEOTIDE SEQUENCE [LARGE SCALE GENOMIC DNA]</scope>
    <source>
        <strain evidence="7">KIB-2018</strain>
        <tissue evidence="7">Leaf</tissue>
    </source>
</reference>
<proteinExistence type="inferred from homology"/>
<comment type="similarity">
    <text evidence="1 5">Belongs to the cytochrome P450 family.</text>
</comment>
<dbReference type="GO" id="GO:0005506">
    <property type="term" value="F:iron ion binding"/>
    <property type="evidence" value="ECO:0007669"/>
    <property type="project" value="InterPro"/>
</dbReference>
<comment type="cofactor">
    <cofactor evidence="4">
        <name>heme</name>
        <dbReference type="ChEBI" id="CHEBI:30413"/>
    </cofactor>
</comment>
<keyword evidence="5" id="KW-0560">Oxidoreductase</keyword>
<gene>
    <name evidence="7" type="ORF">K2173_028086</name>
</gene>
<keyword evidence="6" id="KW-1133">Transmembrane helix</keyword>
<accession>A0AAV8U3U7</accession>
<dbReference type="InterPro" id="IPR001128">
    <property type="entry name" value="Cyt_P450"/>
</dbReference>
<evidence type="ECO:0000256" key="4">
    <source>
        <dbReference type="PIRSR" id="PIRSR602401-1"/>
    </source>
</evidence>
<dbReference type="GO" id="GO:0016705">
    <property type="term" value="F:oxidoreductase activity, acting on paired donors, with incorporation or reduction of molecular oxygen"/>
    <property type="evidence" value="ECO:0007669"/>
    <property type="project" value="InterPro"/>
</dbReference>
<dbReference type="FunFam" id="1.10.630.10:FF:000011">
    <property type="entry name" value="Cytochrome P450 83B1"/>
    <property type="match status" value="1"/>
</dbReference>
<keyword evidence="6" id="KW-0472">Membrane</keyword>
<evidence type="ECO:0000256" key="6">
    <source>
        <dbReference type="SAM" id="Phobius"/>
    </source>
</evidence>
<dbReference type="InterPro" id="IPR002401">
    <property type="entry name" value="Cyt_P450_E_grp-I"/>
</dbReference>
<dbReference type="GO" id="GO:0004497">
    <property type="term" value="F:monooxygenase activity"/>
    <property type="evidence" value="ECO:0007669"/>
    <property type="project" value="UniProtKB-KW"/>
</dbReference>
<dbReference type="PANTHER" id="PTHR47955:SF15">
    <property type="entry name" value="CYTOCHROME P450 71A2-LIKE"/>
    <property type="match status" value="1"/>
</dbReference>
<keyword evidence="5" id="KW-0503">Monooxygenase</keyword>
<organism evidence="7 8">
    <name type="scientific">Erythroxylum novogranatense</name>
    <dbReference type="NCBI Taxonomy" id="1862640"/>
    <lineage>
        <taxon>Eukaryota</taxon>
        <taxon>Viridiplantae</taxon>
        <taxon>Streptophyta</taxon>
        <taxon>Embryophyta</taxon>
        <taxon>Tracheophyta</taxon>
        <taxon>Spermatophyta</taxon>
        <taxon>Magnoliopsida</taxon>
        <taxon>eudicotyledons</taxon>
        <taxon>Gunneridae</taxon>
        <taxon>Pentapetalae</taxon>
        <taxon>rosids</taxon>
        <taxon>fabids</taxon>
        <taxon>Malpighiales</taxon>
        <taxon>Erythroxylaceae</taxon>
        <taxon>Erythroxylum</taxon>
    </lineage>
</organism>
<keyword evidence="2 4" id="KW-0479">Metal-binding</keyword>
<dbReference type="PANTHER" id="PTHR47955">
    <property type="entry name" value="CYTOCHROME P450 FAMILY 71 PROTEIN"/>
    <property type="match status" value="1"/>
</dbReference>
<dbReference type="PROSITE" id="PS00086">
    <property type="entry name" value="CYTOCHROME_P450"/>
    <property type="match status" value="1"/>
</dbReference>
<sequence>MSTFLQFLEQRVTSISLLLPLSFTVLTLVVIYLIFKRSPMSSIDVLLPPSPPRLPVIGNLLQLGKHPHRSLRSLAETYGPIMLLRFGNIPVLIVSSAEFAREIMKSHDLAFANRPKSIVFEKLLYNYKDVSTAPYGEYWRQVKSLCVMNLLSNKRVQSYRSVREEEVVHMIEKINNFLSSSSLVNLSQIFSSVTNDIVCRVAMGRKYSGKDEGRSFKELLGEFVELLGVVNVGDYIPWLKWLGRVSGLDRRLEKVAKEFDSFLDGVVEEHVGRDGRHGYVQSEEKEDFVDVLLRIQEENTAGFPIDRTSVKAIILDTFAAGTHTTFTVLEWAMTELLRHPEVLKKLQKEVREIANGKSFVTEDDLSKMHYLKAVIKETLRLHPPVPLLVPRESTQHVQIKGFDILPGTQVFINVWAIGRAHESWDQPEVFRPERFLNCAVDFRGHDFNLIPFGSGRRSCPGVEFAFSVDQVVLANIVYKFNWASPSGSKGEDLDTSESTGITVHRKFPLNAIATPYPC</sequence>
<evidence type="ECO:0000256" key="2">
    <source>
        <dbReference type="ARBA" id="ARBA00022723"/>
    </source>
</evidence>
<feature type="binding site" description="axial binding residue" evidence="4">
    <location>
        <position position="459"/>
    </location>
    <ligand>
        <name>heme</name>
        <dbReference type="ChEBI" id="CHEBI:30413"/>
    </ligand>
    <ligandPart>
        <name>Fe</name>
        <dbReference type="ChEBI" id="CHEBI:18248"/>
    </ligandPart>
</feature>
<dbReference type="GO" id="GO:0020037">
    <property type="term" value="F:heme binding"/>
    <property type="evidence" value="ECO:0007669"/>
    <property type="project" value="InterPro"/>
</dbReference>
<keyword evidence="8" id="KW-1185">Reference proteome</keyword>
<evidence type="ECO:0000313" key="7">
    <source>
        <dbReference type="EMBL" id="KAJ8772909.1"/>
    </source>
</evidence>
<dbReference type="AlphaFoldDB" id="A0AAV8U3U7"/>
<dbReference type="InterPro" id="IPR036396">
    <property type="entry name" value="Cyt_P450_sf"/>
</dbReference>
<evidence type="ECO:0000256" key="1">
    <source>
        <dbReference type="ARBA" id="ARBA00010617"/>
    </source>
</evidence>
<dbReference type="SUPFAM" id="SSF48264">
    <property type="entry name" value="Cytochrome P450"/>
    <property type="match status" value="1"/>
</dbReference>
<dbReference type="InterPro" id="IPR017972">
    <property type="entry name" value="Cyt_P450_CS"/>
</dbReference>
<evidence type="ECO:0000313" key="8">
    <source>
        <dbReference type="Proteomes" id="UP001159364"/>
    </source>
</evidence>
<keyword evidence="6" id="KW-0812">Transmembrane</keyword>
<evidence type="ECO:0000256" key="5">
    <source>
        <dbReference type="RuleBase" id="RU000461"/>
    </source>
</evidence>